<gene>
    <name evidence="4" type="ORF">SCUD_LOCUS19380</name>
</gene>
<evidence type="ECO:0000259" key="3">
    <source>
        <dbReference type="PROSITE" id="PS50127"/>
    </source>
</evidence>
<protein>
    <submittedName>
        <fullName evidence="6">UBIQUITIN_CONJUGAT_2 domain-containing protein</fullName>
    </submittedName>
</protein>
<reference evidence="6" key="1">
    <citation type="submission" date="2016-06" db="UniProtKB">
        <authorList>
            <consortium name="WormBaseParasite"/>
        </authorList>
    </citation>
    <scope>IDENTIFICATION</scope>
</reference>
<keyword evidence="5" id="KW-1185">Reference proteome</keyword>
<evidence type="ECO:0000256" key="2">
    <source>
        <dbReference type="ARBA" id="ARBA00022786"/>
    </source>
</evidence>
<keyword evidence="2" id="KW-0833">Ubl conjugation pathway</keyword>
<evidence type="ECO:0000313" key="4">
    <source>
        <dbReference type="EMBL" id="VDP68935.1"/>
    </source>
</evidence>
<sequence>MYLRCSGTIKFFSPSVNNTVSSIVPHGYANLCAQHEGFILINSFNTKKLFIYSASTSTSGLNPDQSHKLSTVTSTTTSSQLKITPKNRSFHRLQRLAQEIVTLNTSLPLSENASVFICCEENHLCLLKALITGPPDTPYANGCFEFDIYTPPDYPNQPPLVEFCTTAKNTFRFNPNLYEDGKVCLSVLNTWHGSSEERWNPQTSSLLQVLVSIQSLIFVREPYFNEPGFECTMGTPKGIIVSYKYNARIRVATVRWAMINQLKDLPIGFEEVSRILSFFV</sequence>
<dbReference type="GO" id="GO:0043066">
    <property type="term" value="P:negative regulation of apoptotic process"/>
    <property type="evidence" value="ECO:0007669"/>
    <property type="project" value="TreeGrafter"/>
</dbReference>
<dbReference type="PROSITE" id="PS50127">
    <property type="entry name" value="UBC_2"/>
    <property type="match status" value="1"/>
</dbReference>
<dbReference type="SMART" id="SM00212">
    <property type="entry name" value="UBCc"/>
    <property type="match status" value="1"/>
</dbReference>
<dbReference type="WBParaSite" id="SCUD_0001938301-mRNA-1">
    <property type="protein sequence ID" value="SCUD_0001938301-mRNA-1"/>
    <property type="gene ID" value="SCUD_0001938301"/>
</dbReference>
<evidence type="ECO:0000313" key="5">
    <source>
        <dbReference type="Proteomes" id="UP000279833"/>
    </source>
</evidence>
<dbReference type="SUPFAM" id="SSF54495">
    <property type="entry name" value="UBC-like"/>
    <property type="match status" value="1"/>
</dbReference>
<dbReference type="Pfam" id="PF00179">
    <property type="entry name" value="UQ_con"/>
    <property type="match status" value="1"/>
</dbReference>
<dbReference type="PANTHER" id="PTHR46116">
    <property type="entry name" value="(E3-INDEPENDENT) E2 UBIQUITIN-CONJUGATING ENZYME"/>
    <property type="match status" value="1"/>
</dbReference>
<reference evidence="4 5" key="2">
    <citation type="submission" date="2018-11" db="EMBL/GenBank/DDBJ databases">
        <authorList>
            <consortium name="Pathogen Informatics"/>
        </authorList>
    </citation>
    <scope>NUCLEOTIDE SEQUENCE [LARGE SCALE GENOMIC DNA]</scope>
    <source>
        <strain evidence="4">Dakar</strain>
        <strain evidence="5">Dakar, Senegal</strain>
    </source>
</reference>
<name>A0A183KWD6_9TREM</name>
<proteinExistence type="predicted"/>
<dbReference type="EMBL" id="UZAK01042407">
    <property type="protein sequence ID" value="VDP68935.1"/>
    <property type="molecule type" value="Genomic_DNA"/>
</dbReference>
<organism evidence="6">
    <name type="scientific">Schistosoma curassoni</name>
    <dbReference type="NCBI Taxonomy" id="6186"/>
    <lineage>
        <taxon>Eukaryota</taxon>
        <taxon>Metazoa</taxon>
        <taxon>Spiralia</taxon>
        <taxon>Lophotrochozoa</taxon>
        <taxon>Platyhelminthes</taxon>
        <taxon>Trematoda</taxon>
        <taxon>Digenea</taxon>
        <taxon>Strigeidida</taxon>
        <taxon>Schistosomatoidea</taxon>
        <taxon>Schistosomatidae</taxon>
        <taxon>Schistosoma</taxon>
    </lineage>
</organism>
<feature type="domain" description="UBC core" evidence="3">
    <location>
        <begin position="91"/>
        <end position="258"/>
    </location>
</feature>
<dbReference type="GO" id="GO:0016740">
    <property type="term" value="F:transferase activity"/>
    <property type="evidence" value="ECO:0007669"/>
    <property type="project" value="UniProtKB-KW"/>
</dbReference>
<dbReference type="PANTHER" id="PTHR46116:SF39">
    <property type="entry name" value="BACULOVIRAL IAP REPEAT-CONTAINING PROTEIN 6"/>
    <property type="match status" value="1"/>
</dbReference>
<dbReference type="GO" id="GO:0004869">
    <property type="term" value="F:cysteine-type endopeptidase inhibitor activity"/>
    <property type="evidence" value="ECO:0007669"/>
    <property type="project" value="TreeGrafter"/>
</dbReference>
<dbReference type="Proteomes" id="UP000279833">
    <property type="component" value="Unassembled WGS sequence"/>
</dbReference>
<evidence type="ECO:0000313" key="6">
    <source>
        <dbReference type="WBParaSite" id="SCUD_0001938301-mRNA-1"/>
    </source>
</evidence>
<dbReference type="GO" id="GO:0005634">
    <property type="term" value="C:nucleus"/>
    <property type="evidence" value="ECO:0007669"/>
    <property type="project" value="TreeGrafter"/>
</dbReference>
<accession>A0A183KWD6</accession>
<dbReference type="STRING" id="6186.A0A183KWD6"/>
<dbReference type="AlphaFoldDB" id="A0A183KWD6"/>
<keyword evidence="1" id="KW-0808">Transferase</keyword>
<evidence type="ECO:0000256" key="1">
    <source>
        <dbReference type="ARBA" id="ARBA00022679"/>
    </source>
</evidence>
<dbReference type="Gene3D" id="3.10.110.10">
    <property type="entry name" value="Ubiquitin Conjugating Enzyme"/>
    <property type="match status" value="1"/>
</dbReference>
<dbReference type="CDD" id="cd23810">
    <property type="entry name" value="UBCc_BIRC6"/>
    <property type="match status" value="1"/>
</dbReference>
<dbReference type="InterPro" id="IPR000608">
    <property type="entry name" value="UBC"/>
</dbReference>
<dbReference type="InterPro" id="IPR016135">
    <property type="entry name" value="UBQ-conjugating_enzyme/RWD"/>
</dbReference>